<dbReference type="SUPFAM" id="SSF48264">
    <property type="entry name" value="Cytochrome P450"/>
    <property type="match status" value="1"/>
</dbReference>
<evidence type="ECO:0000256" key="5">
    <source>
        <dbReference type="ARBA" id="ARBA00023002"/>
    </source>
</evidence>
<proteinExistence type="inferred from homology"/>
<dbReference type="Pfam" id="PF00067">
    <property type="entry name" value="p450"/>
    <property type="match status" value="1"/>
</dbReference>
<dbReference type="AlphaFoldDB" id="A0A1D2MSP0"/>
<organism evidence="10 11">
    <name type="scientific">Orchesella cincta</name>
    <name type="common">Springtail</name>
    <name type="synonym">Podura cincta</name>
    <dbReference type="NCBI Taxonomy" id="48709"/>
    <lineage>
        <taxon>Eukaryota</taxon>
        <taxon>Metazoa</taxon>
        <taxon>Ecdysozoa</taxon>
        <taxon>Arthropoda</taxon>
        <taxon>Hexapoda</taxon>
        <taxon>Collembola</taxon>
        <taxon>Entomobryomorpha</taxon>
        <taxon>Entomobryoidea</taxon>
        <taxon>Orchesellidae</taxon>
        <taxon>Orchesellinae</taxon>
        <taxon>Orchesella</taxon>
    </lineage>
</organism>
<keyword evidence="7 9" id="KW-0503">Monooxygenase</keyword>
<feature type="binding site" description="axial binding residue" evidence="8">
    <location>
        <position position="423"/>
    </location>
    <ligand>
        <name>heme</name>
        <dbReference type="ChEBI" id="CHEBI:30413"/>
    </ligand>
    <ligandPart>
        <name>Fe</name>
        <dbReference type="ChEBI" id="CHEBI:18248"/>
    </ligandPart>
</feature>
<evidence type="ECO:0000256" key="6">
    <source>
        <dbReference type="ARBA" id="ARBA00023004"/>
    </source>
</evidence>
<evidence type="ECO:0000256" key="1">
    <source>
        <dbReference type="ARBA" id="ARBA00001971"/>
    </source>
</evidence>
<dbReference type="InterPro" id="IPR002401">
    <property type="entry name" value="Cyt_P450_E_grp-I"/>
</dbReference>
<dbReference type="InterPro" id="IPR036396">
    <property type="entry name" value="Cyt_P450_sf"/>
</dbReference>
<evidence type="ECO:0000256" key="3">
    <source>
        <dbReference type="ARBA" id="ARBA00022617"/>
    </source>
</evidence>
<keyword evidence="4 8" id="KW-0479">Metal-binding</keyword>
<dbReference type="PROSITE" id="PS00086">
    <property type="entry name" value="CYTOCHROME_P450"/>
    <property type="match status" value="1"/>
</dbReference>
<dbReference type="PRINTS" id="PR00463">
    <property type="entry name" value="EP450I"/>
</dbReference>
<evidence type="ECO:0000256" key="9">
    <source>
        <dbReference type="RuleBase" id="RU000461"/>
    </source>
</evidence>
<dbReference type="Gene3D" id="1.10.630.10">
    <property type="entry name" value="Cytochrome P450"/>
    <property type="match status" value="1"/>
</dbReference>
<evidence type="ECO:0000256" key="8">
    <source>
        <dbReference type="PIRSR" id="PIRSR602401-1"/>
    </source>
</evidence>
<evidence type="ECO:0000313" key="10">
    <source>
        <dbReference type="EMBL" id="ODM96110.1"/>
    </source>
</evidence>
<keyword evidence="3 8" id="KW-0349">Heme</keyword>
<dbReference type="PANTHER" id="PTHR24291">
    <property type="entry name" value="CYTOCHROME P450 FAMILY 4"/>
    <property type="match status" value="1"/>
</dbReference>
<dbReference type="InterPro" id="IPR001128">
    <property type="entry name" value="Cyt_P450"/>
</dbReference>
<accession>A0A1D2MSP0</accession>
<evidence type="ECO:0000313" key="11">
    <source>
        <dbReference type="Proteomes" id="UP000094527"/>
    </source>
</evidence>
<sequence>MGVRKHSHKQPVIPSCIPIIPTLPVIGSVHHFLKDRDLLQFTRKWASKLGPIFGISLFGTPVVVLNDPVYLQKLLGSSEPGHLTRPTTHTNAVVPKNFHFGVLPGDGELWKHQRSIVLKAFSYESLKSYIPIMNLHAERLVQDLGVQASNPGSGPITNLQDKFYMLALRVITHILIGKDLCVEEEGYQFVKDFHHIEETMARFISSPWLAVPPFSWWFSKEREEVGRRINNCKKIMQKMLDEYRNDGFVSNQFRSVMNVLLEQGMENDEQIMSECFWLTLAGNNTVGLSLLYILFNLAQNSEHQRICREEADELFNEMESKGGKMEMDGILKLSHMDRCIKESLRRVTVVPGSIRQLSSPLKLDENMVLSEGTIVLAFHELVHNNPGVFPNPKKFDPDRFLPENIKERNHYAFTPFSAGRRDCLGNKLAMIELKVVVAWILRNFEVATIDNYDTVKFKYYIMQGPTKPIRFHLKERNDNKNK</sequence>
<protein>
    <submittedName>
        <fullName evidence="10">Cytochrome P450 4c21</fullName>
    </submittedName>
</protein>
<dbReference type="GO" id="GO:0016705">
    <property type="term" value="F:oxidoreductase activity, acting on paired donors, with incorporation or reduction of molecular oxygen"/>
    <property type="evidence" value="ECO:0007669"/>
    <property type="project" value="InterPro"/>
</dbReference>
<gene>
    <name evidence="10" type="ORF">Ocin01_10568</name>
</gene>
<keyword evidence="5 9" id="KW-0560">Oxidoreductase</keyword>
<dbReference type="STRING" id="48709.A0A1D2MSP0"/>
<evidence type="ECO:0000256" key="2">
    <source>
        <dbReference type="ARBA" id="ARBA00010617"/>
    </source>
</evidence>
<dbReference type="EMBL" id="LJIJ01000577">
    <property type="protein sequence ID" value="ODM96110.1"/>
    <property type="molecule type" value="Genomic_DNA"/>
</dbReference>
<dbReference type="GO" id="GO:0004497">
    <property type="term" value="F:monooxygenase activity"/>
    <property type="evidence" value="ECO:0007669"/>
    <property type="project" value="UniProtKB-KW"/>
</dbReference>
<keyword evidence="6 8" id="KW-0408">Iron</keyword>
<dbReference type="GO" id="GO:0005506">
    <property type="term" value="F:iron ion binding"/>
    <property type="evidence" value="ECO:0007669"/>
    <property type="project" value="InterPro"/>
</dbReference>
<evidence type="ECO:0000256" key="7">
    <source>
        <dbReference type="ARBA" id="ARBA00023033"/>
    </source>
</evidence>
<name>A0A1D2MSP0_ORCCI</name>
<comment type="caution">
    <text evidence="10">The sequence shown here is derived from an EMBL/GenBank/DDBJ whole genome shotgun (WGS) entry which is preliminary data.</text>
</comment>
<dbReference type="PRINTS" id="PR00385">
    <property type="entry name" value="P450"/>
</dbReference>
<dbReference type="InterPro" id="IPR050196">
    <property type="entry name" value="Cytochrome_P450_Monoox"/>
</dbReference>
<keyword evidence="11" id="KW-1185">Reference proteome</keyword>
<evidence type="ECO:0000256" key="4">
    <source>
        <dbReference type="ARBA" id="ARBA00022723"/>
    </source>
</evidence>
<comment type="similarity">
    <text evidence="2 9">Belongs to the cytochrome P450 family.</text>
</comment>
<dbReference type="InterPro" id="IPR017972">
    <property type="entry name" value="Cyt_P450_CS"/>
</dbReference>
<dbReference type="OrthoDB" id="1470350at2759"/>
<dbReference type="GO" id="GO:0020037">
    <property type="term" value="F:heme binding"/>
    <property type="evidence" value="ECO:0007669"/>
    <property type="project" value="InterPro"/>
</dbReference>
<dbReference type="Proteomes" id="UP000094527">
    <property type="component" value="Unassembled WGS sequence"/>
</dbReference>
<comment type="cofactor">
    <cofactor evidence="1 8">
        <name>heme</name>
        <dbReference type="ChEBI" id="CHEBI:30413"/>
    </cofactor>
</comment>
<dbReference type="OMA" id="HIRVTSY"/>
<dbReference type="PANTHER" id="PTHR24291:SF50">
    <property type="entry name" value="BIFUNCTIONAL ALBAFLAVENONE MONOOXYGENASE_TERPENE SYNTHASE"/>
    <property type="match status" value="1"/>
</dbReference>
<reference evidence="10 11" key="1">
    <citation type="journal article" date="2016" name="Genome Biol. Evol.">
        <title>Gene Family Evolution Reflects Adaptation to Soil Environmental Stressors in the Genome of the Collembolan Orchesella cincta.</title>
        <authorList>
            <person name="Faddeeva-Vakhrusheva A."/>
            <person name="Derks M.F."/>
            <person name="Anvar S.Y."/>
            <person name="Agamennone V."/>
            <person name="Suring W."/>
            <person name="Smit S."/>
            <person name="van Straalen N.M."/>
            <person name="Roelofs D."/>
        </authorList>
    </citation>
    <scope>NUCLEOTIDE SEQUENCE [LARGE SCALE GENOMIC DNA]</scope>
    <source>
        <tissue evidence="10">Mixed pool</tissue>
    </source>
</reference>